<sequence>MDQWTEVYVEESKPELLYWFSEQTLQSGPSVSLKCIAAGHPPPQFTWTLDGFPIPTNARLINFVLNSLKH</sequence>
<keyword evidence="3" id="KW-1185">Reference proteome</keyword>
<dbReference type="InterPro" id="IPR036179">
    <property type="entry name" value="Ig-like_dom_sf"/>
</dbReference>
<evidence type="ECO:0000259" key="1">
    <source>
        <dbReference type="PROSITE" id="PS50835"/>
    </source>
</evidence>
<dbReference type="PROSITE" id="PS50835">
    <property type="entry name" value="IG_LIKE"/>
    <property type="match status" value="1"/>
</dbReference>
<name>A0A4C1X7F9_EUMVA</name>
<dbReference type="OrthoDB" id="152385at2759"/>
<dbReference type="EMBL" id="BGZK01000745">
    <property type="protein sequence ID" value="GBP58822.1"/>
    <property type="molecule type" value="Genomic_DNA"/>
</dbReference>
<dbReference type="SUPFAM" id="SSF48726">
    <property type="entry name" value="Immunoglobulin"/>
    <property type="match status" value="1"/>
</dbReference>
<dbReference type="Gene3D" id="2.60.40.10">
    <property type="entry name" value="Immunoglobulins"/>
    <property type="match status" value="1"/>
</dbReference>
<accession>A0A4C1X7F9</accession>
<proteinExistence type="predicted"/>
<reference evidence="2 3" key="1">
    <citation type="journal article" date="2019" name="Commun. Biol.">
        <title>The bagworm genome reveals a unique fibroin gene that provides high tensile strength.</title>
        <authorList>
            <person name="Kono N."/>
            <person name="Nakamura H."/>
            <person name="Ohtoshi R."/>
            <person name="Tomita M."/>
            <person name="Numata K."/>
            <person name="Arakawa K."/>
        </authorList>
    </citation>
    <scope>NUCLEOTIDE SEQUENCE [LARGE SCALE GENOMIC DNA]</scope>
</reference>
<evidence type="ECO:0000313" key="2">
    <source>
        <dbReference type="EMBL" id="GBP58822.1"/>
    </source>
</evidence>
<dbReference type="InterPro" id="IPR013783">
    <property type="entry name" value="Ig-like_fold"/>
</dbReference>
<dbReference type="Proteomes" id="UP000299102">
    <property type="component" value="Unassembled WGS sequence"/>
</dbReference>
<gene>
    <name evidence="2" type="primary">Dscam2</name>
    <name evidence="2" type="ORF">EVAR_84017_1</name>
</gene>
<comment type="caution">
    <text evidence="2">The sequence shown here is derived from an EMBL/GenBank/DDBJ whole genome shotgun (WGS) entry which is preliminary data.</text>
</comment>
<protein>
    <submittedName>
        <fullName evidence="2">Down syndrome cell adhesion molecule-like protein Dscam2</fullName>
    </submittedName>
</protein>
<organism evidence="2 3">
    <name type="scientific">Eumeta variegata</name>
    <name type="common">Bagworm moth</name>
    <name type="synonym">Eumeta japonica</name>
    <dbReference type="NCBI Taxonomy" id="151549"/>
    <lineage>
        <taxon>Eukaryota</taxon>
        <taxon>Metazoa</taxon>
        <taxon>Ecdysozoa</taxon>
        <taxon>Arthropoda</taxon>
        <taxon>Hexapoda</taxon>
        <taxon>Insecta</taxon>
        <taxon>Pterygota</taxon>
        <taxon>Neoptera</taxon>
        <taxon>Endopterygota</taxon>
        <taxon>Lepidoptera</taxon>
        <taxon>Glossata</taxon>
        <taxon>Ditrysia</taxon>
        <taxon>Tineoidea</taxon>
        <taxon>Psychidae</taxon>
        <taxon>Oiketicinae</taxon>
        <taxon>Eumeta</taxon>
    </lineage>
</organism>
<dbReference type="Pfam" id="PF13927">
    <property type="entry name" value="Ig_3"/>
    <property type="match status" value="1"/>
</dbReference>
<dbReference type="AlphaFoldDB" id="A0A4C1X7F9"/>
<feature type="domain" description="Ig-like" evidence="1">
    <location>
        <begin position="14"/>
        <end position="70"/>
    </location>
</feature>
<dbReference type="STRING" id="151549.A0A4C1X7F9"/>
<dbReference type="InterPro" id="IPR007110">
    <property type="entry name" value="Ig-like_dom"/>
</dbReference>
<evidence type="ECO:0000313" key="3">
    <source>
        <dbReference type="Proteomes" id="UP000299102"/>
    </source>
</evidence>